<keyword evidence="2" id="KW-0238">DNA-binding</keyword>
<evidence type="ECO:0000313" key="6">
    <source>
        <dbReference type="Proteomes" id="UP000649829"/>
    </source>
</evidence>
<dbReference type="PRINTS" id="PR00038">
    <property type="entry name" value="HTHLUXR"/>
</dbReference>
<reference evidence="5" key="1">
    <citation type="journal article" date="2014" name="Int. J. Syst. Evol. Microbiol.">
        <title>Complete genome sequence of Corynebacterium casei LMG S-19264T (=DSM 44701T), isolated from a smear-ripened cheese.</title>
        <authorList>
            <consortium name="US DOE Joint Genome Institute (JGI-PGF)"/>
            <person name="Walter F."/>
            <person name="Albersmeier A."/>
            <person name="Kalinowski J."/>
            <person name="Ruckert C."/>
        </authorList>
    </citation>
    <scope>NUCLEOTIDE SEQUENCE</scope>
    <source>
        <strain evidence="5">CGMCC 1.6293</strain>
    </source>
</reference>
<evidence type="ECO:0000256" key="3">
    <source>
        <dbReference type="ARBA" id="ARBA00023163"/>
    </source>
</evidence>
<dbReference type="InterPro" id="IPR036388">
    <property type="entry name" value="WH-like_DNA-bd_sf"/>
</dbReference>
<organism evidence="5 6">
    <name type="scientific">Pseudooceanicola nanhaiensis</name>
    <dbReference type="NCBI Taxonomy" id="375761"/>
    <lineage>
        <taxon>Bacteria</taxon>
        <taxon>Pseudomonadati</taxon>
        <taxon>Pseudomonadota</taxon>
        <taxon>Alphaproteobacteria</taxon>
        <taxon>Rhodobacterales</taxon>
        <taxon>Paracoccaceae</taxon>
        <taxon>Pseudooceanicola</taxon>
    </lineage>
</organism>
<name>A0A917SHD4_9RHOB</name>
<dbReference type="Pfam" id="PF00196">
    <property type="entry name" value="GerE"/>
    <property type="match status" value="1"/>
</dbReference>
<dbReference type="EMBL" id="BMLF01000001">
    <property type="protein sequence ID" value="GGL82396.1"/>
    <property type="molecule type" value="Genomic_DNA"/>
</dbReference>
<proteinExistence type="predicted"/>
<evidence type="ECO:0000256" key="2">
    <source>
        <dbReference type="ARBA" id="ARBA00023125"/>
    </source>
</evidence>
<evidence type="ECO:0000256" key="1">
    <source>
        <dbReference type="ARBA" id="ARBA00023015"/>
    </source>
</evidence>
<dbReference type="InterPro" id="IPR000792">
    <property type="entry name" value="Tscrpt_reg_LuxR_C"/>
</dbReference>
<dbReference type="PANTHER" id="PTHR44688:SF16">
    <property type="entry name" value="DNA-BINDING TRANSCRIPTIONAL ACTIVATOR DEVR_DOSR"/>
    <property type="match status" value="1"/>
</dbReference>
<dbReference type="Proteomes" id="UP000649829">
    <property type="component" value="Unassembled WGS sequence"/>
</dbReference>
<comment type="caution">
    <text evidence="5">The sequence shown here is derived from an EMBL/GenBank/DDBJ whole genome shotgun (WGS) entry which is preliminary data.</text>
</comment>
<reference evidence="5" key="2">
    <citation type="submission" date="2020-09" db="EMBL/GenBank/DDBJ databases">
        <authorList>
            <person name="Sun Q."/>
            <person name="Zhou Y."/>
        </authorList>
    </citation>
    <scope>NUCLEOTIDE SEQUENCE</scope>
    <source>
        <strain evidence="5">CGMCC 1.6293</strain>
    </source>
</reference>
<dbReference type="SUPFAM" id="SSF46894">
    <property type="entry name" value="C-terminal effector domain of the bipartite response regulators"/>
    <property type="match status" value="1"/>
</dbReference>
<evidence type="ECO:0000259" key="4">
    <source>
        <dbReference type="PROSITE" id="PS50043"/>
    </source>
</evidence>
<dbReference type="PROSITE" id="PS50043">
    <property type="entry name" value="HTH_LUXR_2"/>
    <property type="match status" value="1"/>
</dbReference>
<dbReference type="PANTHER" id="PTHR44688">
    <property type="entry name" value="DNA-BINDING TRANSCRIPTIONAL ACTIVATOR DEVR_DOSR"/>
    <property type="match status" value="1"/>
</dbReference>
<dbReference type="RefSeq" id="WP_051630187.1">
    <property type="nucleotide sequence ID" value="NZ_BMLF01000001.1"/>
</dbReference>
<dbReference type="AlphaFoldDB" id="A0A917SHD4"/>
<keyword evidence="1" id="KW-0805">Transcription regulation</keyword>
<dbReference type="CDD" id="cd06170">
    <property type="entry name" value="LuxR_C_like"/>
    <property type="match status" value="1"/>
</dbReference>
<keyword evidence="6" id="KW-1185">Reference proteome</keyword>
<dbReference type="GO" id="GO:0006355">
    <property type="term" value="P:regulation of DNA-templated transcription"/>
    <property type="evidence" value="ECO:0007669"/>
    <property type="project" value="InterPro"/>
</dbReference>
<keyword evidence="3" id="KW-0804">Transcription</keyword>
<dbReference type="Gene3D" id="1.10.10.10">
    <property type="entry name" value="Winged helix-like DNA-binding domain superfamily/Winged helix DNA-binding domain"/>
    <property type="match status" value="1"/>
</dbReference>
<protein>
    <recommendedName>
        <fullName evidence="4">HTH luxR-type domain-containing protein</fullName>
    </recommendedName>
</protein>
<accession>A0A917SHD4</accession>
<feature type="domain" description="HTH luxR-type" evidence="4">
    <location>
        <begin position="197"/>
        <end position="262"/>
    </location>
</feature>
<sequence length="264" mass="29527">MAPETDDRRDRKDFSPAPVITALHTANFVPALLNAVNAVVPFNGALLTRIYLDRRPGHVYDTVRAERRQLVVDQYLDTAYLLDPIYNAFVQGLGDSVLRLRDVAPDHFRRSTYFKHYYGNIDLADELAVLVRLPDRSALFMSLGRLGGEPRFLSREVTVLRRELEVIAALVRKHFDRPAPPPPPQPDVTTSITEALDTFGEGVLTAREQEIATLILRGHSTASISEVTGTAVGTVKIHRKNLYRKLRISSQSELLARFLGAVMA</sequence>
<dbReference type="InterPro" id="IPR016032">
    <property type="entry name" value="Sig_transdc_resp-reg_C-effctor"/>
</dbReference>
<gene>
    <name evidence="5" type="ORF">GCM10011534_00570</name>
</gene>
<dbReference type="SMART" id="SM00421">
    <property type="entry name" value="HTH_LUXR"/>
    <property type="match status" value="1"/>
</dbReference>
<evidence type="ECO:0000313" key="5">
    <source>
        <dbReference type="EMBL" id="GGL82396.1"/>
    </source>
</evidence>
<dbReference type="GO" id="GO:0003677">
    <property type="term" value="F:DNA binding"/>
    <property type="evidence" value="ECO:0007669"/>
    <property type="project" value="UniProtKB-KW"/>
</dbReference>